<dbReference type="PIRSF" id="PIRSF000039">
    <property type="entry name" value="Phenol_monooxy_K"/>
    <property type="match status" value="1"/>
</dbReference>
<evidence type="ECO:0000313" key="1">
    <source>
        <dbReference type="EMBL" id="ENW86916.1"/>
    </source>
</evidence>
<evidence type="ECO:0008006" key="3">
    <source>
        <dbReference type="Google" id="ProtNLM"/>
    </source>
</evidence>
<proteinExistence type="predicted"/>
<evidence type="ECO:0000313" key="2">
    <source>
        <dbReference type="Proteomes" id="UP000023774"/>
    </source>
</evidence>
<name>N9M8C0_9GAMM</name>
<dbReference type="OrthoDB" id="8564678at2"/>
<keyword evidence="2" id="KW-1185">Reference proteome</keyword>
<reference evidence="1 2" key="1">
    <citation type="submission" date="2013-02" db="EMBL/GenBank/DDBJ databases">
        <title>The Genome Sequence of Acinetobacter sp. NIPH 713.</title>
        <authorList>
            <consortium name="The Broad Institute Genome Sequencing Platform"/>
            <consortium name="The Broad Institute Genome Sequencing Center for Infectious Disease"/>
            <person name="Cerqueira G."/>
            <person name="Feldgarden M."/>
            <person name="Courvalin P."/>
            <person name="Perichon B."/>
            <person name="Grillot-Courvalin C."/>
            <person name="Clermont D."/>
            <person name="Rocha E."/>
            <person name="Yoon E.-J."/>
            <person name="Nemec A."/>
            <person name="Walker B."/>
            <person name="Young S.K."/>
            <person name="Zeng Q."/>
            <person name="Gargeya S."/>
            <person name="Fitzgerald M."/>
            <person name="Haas B."/>
            <person name="Abouelleil A."/>
            <person name="Alvarado L."/>
            <person name="Arachchi H.M."/>
            <person name="Berlin A.M."/>
            <person name="Chapman S.B."/>
            <person name="Dewar J."/>
            <person name="Goldberg J."/>
            <person name="Griggs A."/>
            <person name="Gujja S."/>
            <person name="Hansen M."/>
            <person name="Howarth C."/>
            <person name="Imamovic A."/>
            <person name="Larimer J."/>
            <person name="McCowan C."/>
            <person name="Murphy C."/>
            <person name="Neiman D."/>
            <person name="Pearson M."/>
            <person name="Priest M."/>
            <person name="Roberts A."/>
            <person name="Saif S."/>
            <person name="Shea T."/>
            <person name="Sisk P."/>
            <person name="Sykes S."/>
            <person name="Wortman J."/>
            <person name="Nusbaum C."/>
            <person name="Birren B."/>
        </authorList>
    </citation>
    <scope>NUCLEOTIDE SEQUENCE [LARGE SCALE GENOMIC DNA]</scope>
    <source>
        <strain evidence="1 2">NIPH 713</strain>
    </source>
</reference>
<comment type="caution">
    <text evidence="1">The sequence shown here is derived from an EMBL/GenBank/DDBJ whole genome shotgun (WGS) entry which is preliminary data.</text>
</comment>
<gene>
    <name evidence="1" type="ORF">F906_01989</name>
</gene>
<dbReference type="PATRIC" id="fig|1217709.3.peg.1911"/>
<dbReference type="AlphaFoldDB" id="N9M8C0"/>
<dbReference type="Proteomes" id="UP000023774">
    <property type="component" value="Unassembled WGS sequence"/>
</dbReference>
<dbReference type="HOGENOM" id="CLU_182744_1_0_6"/>
<dbReference type="EMBL" id="APRJ01000011">
    <property type="protein sequence ID" value="ENW86916.1"/>
    <property type="molecule type" value="Genomic_DNA"/>
</dbReference>
<accession>N9M8C0</accession>
<dbReference type="RefSeq" id="WP_005172227.1">
    <property type="nucleotide sequence ID" value="NZ_KB850035.1"/>
</dbReference>
<sequence>MQQLNVEQPPCFIHVTGTQREKYIEFEFSIGDPELAVEMIMPVKAFEEFCTQYRVQHLSADAVCKLEYERLKWRFGQPGITE</sequence>
<dbReference type="InterPro" id="IPR010353">
    <property type="entry name" value="DmpK"/>
</dbReference>
<protein>
    <recommendedName>
        <fullName evidence="3">Phenol hydroxylase subunit</fullName>
    </recommendedName>
</protein>
<organism evidence="1 2">
    <name type="scientific">Acinetobacter pseudolwoffii</name>
    <dbReference type="NCBI Taxonomy" id="2053287"/>
    <lineage>
        <taxon>Bacteria</taxon>
        <taxon>Pseudomonadati</taxon>
        <taxon>Pseudomonadota</taxon>
        <taxon>Gammaproteobacteria</taxon>
        <taxon>Moraxellales</taxon>
        <taxon>Moraxellaceae</taxon>
        <taxon>Acinetobacter</taxon>
    </lineage>
</organism>
<dbReference type="Pfam" id="PF06099">
    <property type="entry name" value="Phenol_hyd_sub"/>
    <property type="match status" value="1"/>
</dbReference>